<keyword evidence="7 10" id="KW-0460">Magnesium</keyword>
<feature type="binding site" evidence="10">
    <location>
        <position position="449"/>
    </location>
    <ligand>
        <name>(6S)-5-formyl-5,6,7,8-tetrahydrofolate</name>
        <dbReference type="ChEBI" id="CHEBI:57457"/>
    </ligand>
</feature>
<comment type="caution">
    <text evidence="10">Lacks conserved residue(s) required for the propagation of feature annotation.</text>
</comment>
<dbReference type="InterPro" id="IPR027368">
    <property type="entry name" value="MnmE_dom2"/>
</dbReference>
<dbReference type="PANTHER" id="PTHR42714:SF2">
    <property type="entry name" value="TRNA MODIFICATION GTPASE GTPBP3, MITOCHONDRIAL"/>
    <property type="match status" value="1"/>
</dbReference>
<feature type="binding site" evidence="10">
    <location>
        <begin position="268"/>
        <end position="271"/>
    </location>
    <ligand>
        <name>GTP</name>
        <dbReference type="ChEBI" id="CHEBI:37565"/>
    </ligand>
</feature>
<comment type="cofactor">
    <cofactor evidence="10">
        <name>K(+)</name>
        <dbReference type="ChEBI" id="CHEBI:29103"/>
    </cofactor>
    <text evidence="10">Binds 1 potassium ion per subunit.</text>
</comment>
<proteinExistence type="inferred from homology"/>
<comment type="subunit">
    <text evidence="10">Homodimer. Heterotetramer of two MnmE and two MnmG subunits.</text>
</comment>
<feature type="binding site" evidence="10">
    <location>
        <position position="118"/>
    </location>
    <ligand>
        <name>(6S)-5-formyl-5,6,7,8-tetrahydrofolate</name>
        <dbReference type="ChEBI" id="CHEBI:57457"/>
    </ligand>
</feature>
<dbReference type="InterPro" id="IPR018948">
    <property type="entry name" value="GTP-bd_TrmE_N"/>
</dbReference>
<evidence type="ECO:0000313" key="12">
    <source>
        <dbReference type="EMBL" id="BAO00007.1"/>
    </source>
</evidence>
<comment type="function">
    <text evidence="10">Exhibits a very high intrinsic GTPase hydrolysis rate. Involved in the addition of a carboxymethylaminomethyl (cmnm) group at the wobble position (U34) of certain tRNAs, forming tRNA-cmnm(5)s(2)U34.</text>
</comment>
<organism evidence="12 13">
    <name type="scientific">Candidatus Pantoea carbekii</name>
    <dbReference type="NCBI Taxonomy" id="1235990"/>
    <lineage>
        <taxon>Bacteria</taxon>
        <taxon>Pseudomonadati</taxon>
        <taxon>Pseudomonadota</taxon>
        <taxon>Gammaproteobacteria</taxon>
        <taxon>Enterobacterales</taxon>
        <taxon>Erwiniaceae</taxon>
        <taxon>Pantoea</taxon>
    </lineage>
</organism>
<accession>U3U6Q9</accession>
<evidence type="ECO:0000256" key="9">
    <source>
        <dbReference type="ARBA" id="ARBA00023134"/>
    </source>
</evidence>
<dbReference type="InterPro" id="IPR005225">
    <property type="entry name" value="Small_GTP-bd"/>
</dbReference>
<dbReference type="AlphaFoldDB" id="U3U6Q9"/>
<protein>
    <recommendedName>
        <fullName evidence="10">tRNA modification GTPase MnmE</fullName>
        <ecNumber evidence="10">3.6.-.-</ecNumber>
    </recommendedName>
</protein>
<feature type="binding site" evidence="10">
    <location>
        <begin position="224"/>
        <end position="229"/>
    </location>
    <ligand>
        <name>GTP</name>
        <dbReference type="ChEBI" id="CHEBI:37565"/>
    </ligand>
</feature>
<dbReference type="PATRIC" id="fig|1235990.3.peg.38"/>
<dbReference type="Proteomes" id="UP000016900">
    <property type="component" value="Chromosome"/>
</dbReference>
<dbReference type="CDD" id="cd14858">
    <property type="entry name" value="TrmE_N"/>
    <property type="match status" value="1"/>
</dbReference>
<dbReference type="SUPFAM" id="SSF116878">
    <property type="entry name" value="TrmE connector domain"/>
    <property type="match status" value="1"/>
</dbReference>
<dbReference type="KEGG" id="pck:BMSBPS_0502"/>
<feature type="binding site" evidence="10">
    <location>
        <position position="78"/>
    </location>
    <ligand>
        <name>(6S)-5-formyl-5,6,7,8-tetrahydrofolate</name>
        <dbReference type="ChEBI" id="CHEBI:57457"/>
    </ligand>
</feature>
<dbReference type="InterPro" id="IPR025867">
    <property type="entry name" value="MnmE_helical"/>
</dbReference>
<evidence type="ECO:0000256" key="3">
    <source>
        <dbReference type="ARBA" id="ARBA00022694"/>
    </source>
</evidence>
<evidence type="ECO:0000256" key="10">
    <source>
        <dbReference type="HAMAP-Rule" id="MF_00379"/>
    </source>
</evidence>
<keyword evidence="5 10" id="KW-0547">Nucleotide-binding</keyword>
<dbReference type="FunFam" id="3.30.1360.120:FF:000001">
    <property type="entry name" value="tRNA modification GTPase MnmE"/>
    <property type="match status" value="1"/>
</dbReference>
<keyword evidence="2 10" id="KW-0963">Cytoplasm</keyword>
<feature type="binding site" evidence="10">
    <location>
        <position position="249"/>
    </location>
    <ligand>
        <name>Mg(2+)</name>
        <dbReference type="ChEBI" id="CHEBI:18420"/>
    </ligand>
</feature>
<dbReference type="Pfam" id="PF01926">
    <property type="entry name" value="MMR_HSR1"/>
    <property type="match status" value="1"/>
</dbReference>
<evidence type="ECO:0000256" key="8">
    <source>
        <dbReference type="ARBA" id="ARBA00022958"/>
    </source>
</evidence>
<keyword evidence="6 10" id="KW-0378">Hydrolase</keyword>
<dbReference type="GO" id="GO:0030488">
    <property type="term" value="P:tRNA methylation"/>
    <property type="evidence" value="ECO:0007669"/>
    <property type="project" value="TreeGrafter"/>
</dbReference>
<evidence type="ECO:0000256" key="7">
    <source>
        <dbReference type="ARBA" id="ARBA00022842"/>
    </source>
</evidence>
<comment type="similarity">
    <text evidence="1 10 11">Belongs to the TRAFAC class TrmE-Era-EngA-EngB-Septin-like GTPase superfamily. TrmE GTPase family.</text>
</comment>
<keyword evidence="13" id="KW-1185">Reference proteome</keyword>
<keyword evidence="9 10" id="KW-0342">GTP-binding</keyword>
<dbReference type="GO" id="GO:0046872">
    <property type="term" value="F:metal ion binding"/>
    <property type="evidence" value="ECO:0007669"/>
    <property type="project" value="UniProtKB-KW"/>
</dbReference>
<evidence type="ECO:0000256" key="4">
    <source>
        <dbReference type="ARBA" id="ARBA00022723"/>
    </source>
</evidence>
<feature type="binding site" evidence="10">
    <location>
        <position position="21"/>
    </location>
    <ligand>
        <name>(6S)-5-formyl-5,6,7,8-tetrahydrofolate</name>
        <dbReference type="ChEBI" id="CHEBI:57457"/>
    </ligand>
</feature>
<dbReference type="Gene3D" id="3.40.50.300">
    <property type="entry name" value="P-loop containing nucleotide triphosphate hydrolases"/>
    <property type="match status" value="1"/>
</dbReference>
<name>U3U6Q9_9GAMM</name>
<dbReference type="PANTHER" id="PTHR42714">
    <property type="entry name" value="TRNA MODIFICATION GTPASE GTPBP3"/>
    <property type="match status" value="1"/>
</dbReference>
<dbReference type="KEGG" id="hhs:HHS_00370"/>
<dbReference type="SUPFAM" id="SSF52540">
    <property type="entry name" value="P-loop containing nucleoside triphosphate hydrolases"/>
    <property type="match status" value="1"/>
</dbReference>
<dbReference type="NCBIfam" id="TIGR00231">
    <property type="entry name" value="small_GTP"/>
    <property type="match status" value="1"/>
</dbReference>
<evidence type="ECO:0000313" key="13">
    <source>
        <dbReference type="Proteomes" id="UP000016900"/>
    </source>
</evidence>
<dbReference type="NCBIfam" id="TIGR00450">
    <property type="entry name" value="mnmE_trmE_thdF"/>
    <property type="match status" value="1"/>
</dbReference>
<evidence type="ECO:0000256" key="1">
    <source>
        <dbReference type="ARBA" id="ARBA00011043"/>
    </source>
</evidence>
<feature type="binding site" evidence="10">
    <location>
        <begin position="243"/>
        <end position="249"/>
    </location>
    <ligand>
        <name>GTP</name>
        <dbReference type="ChEBI" id="CHEBI:37565"/>
    </ligand>
</feature>
<dbReference type="CDD" id="cd04164">
    <property type="entry name" value="trmE"/>
    <property type="match status" value="1"/>
</dbReference>
<dbReference type="Gene3D" id="3.30.1360.120">
    <property type="entry name" value="Probable tRNA modification gtpase trme, domain 1"/>
    <property type="match status" value="1"/>
</dbReference>
<reference evidence="12 13" key="1">
    <citation type="submission" date="2012-10" db="EMBL/GenBank/DDBJ databases">
        <title>Genome sequence of the symbiont of the pentatomidae stink bug Halyomorpha halys.</title>
        <authorList>
            <person name="Kobayashi H."/>
            <person name="Fujii-Muramatsu R."/>
            <person name="Takeishi K."/>
            <person name="Noda H."/>
        </authorList>
    </citation>
    <scope>NUCLEOTIDE SEQUENCE [LARGE SCALE GENOMIC DNA]</scope>
</reference>
<dbReference type="GO" id="GO:0002098">
    <property type="term" value="P:tRNA wobble uridine modification"/>
    <property type="evidence" value="ECO:0007669"/>
    <property type="project" value="TreeGrafter"/>
</dbReference>
<dbReference type="Gene3D" id="1.20.120.430">
    <property type="entry name" value="tRNA modification GTPase MnmE domain 2"/>
    <property type="match status" value="1"/>
</dbReference>
<evidence type="ECO:0000256" key="6">
    <source>
        <dbReference type="ARBA" id="ARBA00022801"/>
    </source>
</evidence>
<feature type="binding site" evidence="10">
    <location>
        <begin position="329"/>
        <end position="332"/>
    </location>
    <ligand>
        <name>GTP</name>
        <dbReference type="ChEBI" id="CHEBI:37565"/>
    </ligand>
</feature>
<dbReference type="GO" id="GO:0005525">
    <property type="term" value="F:GTP binding"/>
    <property type="evidence" value="ECO:0007669"/>
    <property type="project" value="UniProtKB-UniRule"/>
</dbReference>
<feature type="binding site" evidence="10">
    <location>
        <position position="228"/>
    </location>
    <ligand>
        <name>Mg(2+)</name>
        <dbReference type="ChEBI" id="CHEBI:18420"/>
    </ligand>
</feature>
<dbReference type="eggNOG" id="COG0486">
    <property type="taxonomic scope" value="Bacteria"/>
</dbReference>
<dbReference type="STRING" id="1235990.BMSBPS_0502"/>
<dbReference type="NCBIfam" id="NF003661">
    <property type="entry name" value="PRK05291.1-3"/>
    <property type="match status" value="1"/>
</dbReference>
<dbReference type="GO" id="GO:0003924">
    <property type="term" value="F:GTPase activity"/>
    <property type="evidence" value="ECO:0007669"/>
    <property type="project" value="UniProtKB-UniRule"/>
</dbReference>
<dbReference type="EC" id="3.6.-.-" evidence="10"/>
<dbReference type="GO" id="GO:0005829">
    <property type="term" value="C:cytosol"/>
    <property type="evidence" value="ECO:0007669"/>
    <property type="project" value="TreeGrafter"/>
</dbReference>
<keyword evidence="8 10" id="KW-0630">Potassium</keyword>
<dbReference type="InterPro" id="IPR006073">
    <property type="entry name" value="GTP-bd"/>
</dbReference>
<keyword evidence="4 10" id="KW-0479">Metal-binding</keyword>
<evidence type="ECO:0000256" key="5">
    <source>
        <dbReference type="ARBA" id="ARBA00022741"/>
    </source>
</evidence>
<dbReference type="Pfam" id="PF12631">
    <property type="entry name" value="MnmE_helical"/>
    <property type="match status" value="1"/>
</dbReference>
<dbReference type="InterPro" id="IPR031168">
    <property type="entry name" value="G_TrmE"/>
</dbReference>
<evidence type="ECO:0000256" key="11">
    <source>
        <dbReference type="RuleBase" id="RU003313"/>
    </source>
</evidence>
<dbReference type="InterPro" id="IPR027266">
    <property type="entry name" value="TrmE/GcvT-like"/>
</dbReference>
<sequence length="449" mass="49535">MIDTIAAQATPAGHGGVGILRISGKKSAQVAKAVLGKLPNPRYAHYLAFYDAHGNIIDKGIVLWFPGPHSFTGEDVLELQGHGGPIILDLLLKRIIAIPDIRIANPGEFLERAFLNGKLDLAQAEAVSDLIYANSERAAHAAVNSLQGAFSIRVNAMVETLTNLRAYVETAIDFVDEEINFLSIDEIKEQLNKIIDQLNTTRSIAHKGSLLREGMKVVIAGYPNSGKSSLLNRLTGRETAIVTNFAGTTRDVLREHICLDGITLHIADTAGLRETSDPIEEIGIERAWKEIIQADHVLFMVDANITNINIWPDFITRLPTQLPVMLIRNKADMTGEPIGLRKLNNRVFISLSVSTGEGIDILCNYLKQAIETPNNNIEGDFLARRRHLHALDLANTYLKQCQEQLFEGFSVELLAENLRSAQLSLNEITGKFTSNNLLKRIFSTFCIGK</sequence>
<dbReference type="InterPro" id="IPR027417">
    <property type="entry name" value="P-loop_NTPase"/>
</dbReference>
<gene>
    <name evidence="10 12" type="primary">trmE</name>
    <name evidence="10" type="synonym">mnmE</name>
    <name evidence="12" type="ORF">HHS_00370</name>
</gene>
<dbReference type="EMBL" id="AP012554">
    <property type="protein sequence ID" value="BAO00007.1"/>
    <property type="molecule type" value="Genomic_DNA"/>
</dbReference>
<evidence type="ECO:0000256" key="2">
    <source>
        <dbReference type="ARBA" id="ARBA00022490"/>
    </source>
</evidence>
<dbReference type="PROSITE" id="PS51709">
    <property type="entry name" value="G_TRME"/>
    <property type="match status" value="1"/>
</dbReference>
<comment type="subcellular location">
    <subcellularLocation>
        <location evidence="10">Cytoplasm</location>
    </subcellularLocation>
</comment>
<keyword evidence="3 10" id="KW-0819">tRNA processing</keyword>
<dbReference type="Pfam" id="PF10396">
    <property type="entry name" value="TrmE_N"/>
    <property type="match status" value="1"/>
</dbReference>
<dbReference type="HAMAP" id="MF_00379">
    <property type="entry name" value="GTPase_MnmE"/>
    <property type="match status" value="1"/>
</dbReference>
<dbReference type="InterPro" id="IPR004520">
    <property type="entry name" value="GTPase_MnmE"/>
</dbReference>